<gene>
    <name evidence="5" type="ORF">QQX02_01585</name>
</gene>
<keyword evidence="2" id="KW-0238">DNA-binding</keyword>
<evidence type="ECO:0000313" key="5">
    <source>
        <dbReference type="EMBL" id="MDN4479616.1"/>
    </source>
</evidence>
<dbReference type="PANTHER" id="PTHR33154">
    <property type="entry name" value="TRANSCRIPTIONAL REGULATOR, ARSR FAMILY"/>
    <property type="match status" value="1"/>
</dbReference>
<keyword evidence="3" id="KW-0804">Transcription</keyword>
<dbReference type="SUPFAM" id="SSF46785">
    <property type="entry name" value="Winged helix' DNA-binding domain"/>
    <property type="match status" value="1"/>
</dbReference>
<dbReference type="Proteomes" id="UP001172708">
    <property type="component" value="Unassembled WGS sequence"/>
</dbReference>
<organism evidence="5 6">
    <name type="scientific">Demequina muriae</name>
    <dbReference type="NCBI Taxonomy" id="3051664"/>
    <lineage>
        <taxon>Bacteria</taxon>
        <taxon>Bacillati</taxon>
        <taxon>Actinomycetota</taxon>
        <taxon>Actinomycetes</taxon>
        <taxon>Micrococcales</taxon>
        <taxon>Demequinaceae</taxon>
        <taxon>Demequina</taxon>
    </lineage>
</organism>
<dbReference type="InterPro" id="IPR001845">
    <property type="entry name" value="HTH_ArsR_DNA-bd_dom"/>
</dbReference>
<name>A0ABT8GEA6_9MICO</name>
<keyword evidence="6" id="KW-1185">Reference proteome</keyword>
<dbReference type="PANTHER" id="PTHR33154:SF15">
    <property type="entry name" value="REGULATORY PROTEIN ARSR"/>
    <property type="match status" value="1"/>
</dbReference>
<evidence type="ECO:0000313" key="6">
    <source>
        <dbReference type="Proteomes" id="UP001172708"/>
    </source>
</evidence>
<dbReference type="RefSeq" id="WP_301140791.1">
    <property type="nucleotide sequence ID" value="NZ_JAUHQA010000001.1"/>
</dbReference>
<evidence type="ECO:0000256" key="2">
    <source>
        <dbReference type="ARBA" id="ARBA00023125"/>
    </source>
</evidence>
<evidence type="ECO:0000259" key="4">
    <source>
        <dbReference type="SMART" id="SM00418"/>
    </source>
</evidence>
<dbReference type="InterPro" id="IPR051081">
    <property type="entry name" value="HTH_MetalResp_TranReg"/>
</dbReference>
<dbReference type="InterPro" id="IPR036388">
    <property type="entry name" value="WH-like_DNA-bd_sf"/>
</dbReference>
<accession>A0ABT8GEA6</accession>
<dbReference type="CDD" id="cd00090">
    <property type="entry name" value="HTH_ARSR"/>
    <property type="match status" value="1"/>
</dbReference>
<evidence type="ECO:0000256" key="3">
    <source>
        <dbReference type="ARBA" id="ARBA00023163"/>
    </source>
</evidence>
<proteinExistence type="predicted"/>
<dbReference type="EMBL" id="JAUHQA010000001">
    <property type="protein sequence ID" value="MDN4479616.1"/>
    <property type="molecule type" value="Genomic_DNA"/>
</dbReference>
<keyword evidence="1" id="KW-0805">Transcription regulation</keyword>
<protein>
    <submittedName>
        <fullName evidence="5">Winged helix-turn-helix domain-containing protein</fullName>
    </submittedName>
</protein>
<evidence type="ECO:0000256" key="1">
    <source>
        <dbReference type="ARBA" id="ARBA00023015"/>
    </source>
</evidence>
<dbReference type="InterPro" id="IPR011991">
    <property type="entry name" value="ArsR-like_HTH"/>
</dbReference>
<feature type="domain" description="HTH arsR-type" evidence="4">
    <location>
        <begin position="11"/>
        <end position="89"/>
    </location>
</feature>
<dbReference type="InterPro" id="IPR036390">
    <property type="entry name" value="WH_DNA-bd_sf"/>
</dbReference>
<dbReference type="Gene3D" id="1.10.10.10">
    <property type="entry name" value="Winged helix-like DNA-binding domain superfamily/Winged helix DNA-binding domain"/>
    <property type="match status" value="1"/>
</dbReference>
<sequence>MTTPQRRLDAAALKGLAHPLRVDILDSLAMAGPATASLLADRLGESSGATSYHLRQLARHGFVEEDPDRGTGRERWWRMVPGGLTLAATDMREDRAAMDSTILVARQFADQRARHVDTFLRRGEAELGPAWVDSSMLISASVRMTAHELDELTDAVEAFVSERLTPFRDREEPPEAKVVALHVNAFPVVGVDGDGS</sequence>
<dbReference type="Pfam" id="PF12840">
    <property type="entry name" value="HTH_20"/>
    <property type="match status" value="1"/>
</dbReference>
<reference evidence="5" key="1">
    <citation type="submission" date="2023-06" db="EMBL/GenBank/DDBJ databases">
        <title>Egi l300058.</title>
        <authorList>
            <person name="Gao L."/>
            <person name="Fang B.-Z."/>
            <person name="Li W.-J."/>
        </authorList>
    </citation>
    <scope>NUCLEOTIDE SEQUENCE</scope>
    <source>
        <strain evidence="5">EGI L300058</strain>
    </source>
</reference>
<dbReference type="SMART" id="SM00418">
    <property type="entry name" value="HTH_ARSR"/>
    <property type="match status" value="1"/>
</dbReference>
<comment type="caution">
    <text evidence="5">The sequence shown here is derived from an EMBL/GenBank/DDBJ whole genome shotgun (WGS) entry which is preliminary data.</text>
</comment>